<dbReference type="Gene3D" id="3.40.50.880">
    <property type="match status" value="1"/>
</dbReference>
<dbReference type="Pfam" id="PF08533">
    <property type="entry name" value="Glyco_hydro_42C"/>
    <property type="match status" value="1"/>
</dbReference>
<dbReference type="PANTHER" id="PTHR36447">
    <property type="entry name" value="BETA-GALACTOSIDASE GANA"/>
    <property type="match status" value="1"/>
</dbReference>
<dbReference type="CDD" id="cd03143">
    <property type="entry name" value="A4_beta-galactosidase_middle_domain"/>
    <property type="match status" value="1"/>
</dbReference>
<evidence type="ECO:0000256" key="6">
    <source>
        <dbReference type="PIRNR" id="PIRNR001084"/>
    </source>
</evidence>
<comment type="catalytic activity">
    <reaction evidence="1 6">
        <text>Hydrolysis of terminal non-reducing beta-D-galactose residues in beta-D-galactosides.</text>
        <dbReference type="EC" id="3.2.1.23"/>
    </reaction>
</comment>
<dbReference type="Proteomes" id="UP001597180">
    <property type="component" value="Unassembled WGS sequence"/>
</dbReference>
<dbReference type="PIRSF" id="PIRSF001084">
    <property type="entry name" value="B-galactosidase"/>
    <property type="match status" value="1"/>
</dbReference>
<dbReference type="Pfam" id="PF08532">
    <property type="entry name" value="Glyco_hydro_42M"/>
    <property type="match status" value="1"/>
</dbReference>
<dbReference type="InterPro" id="IPR013529">
    <property type="entry name" value="Glyco_hydro_42_N"/>
</dbReference>
<keyword evidence="11" id="KW-1185">Reference proteome</keyword>
<evidence type="ECO:0000313" key="11">
    <source>
        <dbReference type="Proteomes" id="UP001597180"/>
    </source>
</evidence>
<dbReference type="InterPro" id="IPR013780">
    <property type="entry name" value="Glyco_hydro_b"/>
</dbReference>
<dbReference type="SUPFAM" id="SSF51445">
    <property type="entry name" value="(Trans)glycosidases"/>
    <property type="match status" value="1"/>
</dbReference>
<comment type="similarity">
    <text evidence="2 6">Belongs to the glycosyl hydrolase 42 family.</text>
</comment>
<keyword evidence="5 6" id="KW-0326">Glycosidase</keyword>
<dbReference type="InterPro" id="IPR029062">
    <property type="entry name" value="Class_I_gatase-like"/>
</dbReference>
<evidence type="ECO:0000256" key="3">
    <source>
        <dbReference type="ARBA" id="ARBA00012756"/>
    </source>
</evidence>
<sequence length="684" mass="78118">MRASGFPKIMYGGDYNPEQFPRDIWDEDMRLFQMAGIDIATLNVFSWSLNQPDENTYRFDWLDDMMDKLHANGVRVCLGTSTAAHPAWMARKYPDVLTVTGDGKKRKYGRRHNSCPSSPTFRHYAGIMAGKLAERYKDHPALLLWHVNNEIGIRCHCDNCEQAFRQWLKRRYGSLEKLNQAWYTKFWGHTFYDWEEIVIPSGLSEGLSGGNSDQTAFQGITLDFFRFNSDSWLECYLIEYRAIKEIIPDAIVTTNFQGNGTYKPLDYFKWAPYLDIAALDIYPENHTPESYMALRYDLMRGIKDGAPFMLMEQSPSVINWKSVNPMKRPGVMRIRSYQAISRGAESIMFFQLRRSLGAYEKFHGAVIDHAGHENTRVFRECAQLGSELKELGSLLLHSQTRSRIGILFDWENWWAVELGGGPSAYMKYLDQIQKYYDALYVNHYSVDLLHVNSDFDAYDILLAPMLYMVKPGLAEKLEKYVENGGTWVTTFYSGIVNESDLVTPGGYPGELRKLLGIWVEEIDAMFPDQRNTMLMQQKLGPLEDAYECGLVCEVVHPEGADTMAVFGSDFYKGSPALTRNRYGKGVAWYAATDPSREFMEIWLKQLCDSKGIEPIAAAPPGIEVTCREKGGSRFTFIMNHSDERLSIHTGEQEQKELLTGISVQGEVQLEPKQVMILHSHGAAN</sequence>
<comment type="caution">
    <text evidence="10">The sequence shown here is derived from an EMBL/GenBank/DDBJ whole genome shotgun (WGS) entry which is preliminary data.</text>
</comment>
<evidence type="ECO:0000256" key="4">
    <source>
        <dbReference type="ARBA" id="ARBA00022801"/>
    </source>
</evidence>
<feature type="domain" description="Beta-galactosidase trimerisation" evidence="8">
    <location>
        <begin position="403"/>
        <end position="612"/>
    </location>
</feature>
<feature type="domain" description="Glycoside hydrolase family 42 N-terminal" evidence="7">
    <location>
        <begin position="14"/>
        <end position="391"/>
    </location>
</feature>
<evidence type="ECO:0000259" key="8">
    <source>
        <dbReference type="Pfam" id="PF08532"/>
    </source>
</evidence>
<evidence type="ECO:0000256" key="2">
    <source>
        <dbReference type="ARBA" id="ARBA00005940"/>
    </source>
</evidence>
<protein>
    <recommendedName>
        <fullName evidence="3 6">Beta-galactosidase</fullName>
        <shortName evidence="6">Beta-gal</shortName>
        <ecNumber evidence="3 6">3.2.1.23</ecNumber>
    </recommendedName>
</protein>
<gene>
    <name evidence="10" type="ORF">ACFQ4B_06750</name>
</gene>
<feature type="domain" description="Beta-galactosidase C-terminal" evidence="9">
    <location>
        <begin position="621"/>
        <end position="676"/>
    </location>
</feature>
<reference evidence="11" key="1">
    <citation type="journal article" date="2019" name="Int. J. Syst. Evol. Microbiol.">
        <title>The Global Catalogue of Microorganisms (GCM) 10K type strain sequencing project: providing services to taxonomists for standard genome sequencing and annotation.</title>
        <authorList>
            <consortium name="The Broad Institute Genomics Platform"/>
            <consortium name="The Broad Institute Genome Sequencing Center for Infectious Disease"/>
            <person name="Wu L."/>
            <person name="Ma J."/>
        </authorList>
    </citation>
    <scope>NUCLEOTIDE SEQUENCE [LARGE SCALE GENOMIC DNA]</scope>
    <source>
        <strain evidence="11">CCUG 53270</strain>
    </source>
</reference>
<dbReference type="Gene3D" id="3.20.20.80">
    <property type="entry name" value="Glycosidases"/>
    <property type="match status" value="1"/>
</dbReference>
<dbReference type="InterPro" id="IPR017853">
    <property type="entry name" value="GH"/>
</dbReference>
<evidence type="ECO:0000259" key="7">
    <source>
        <dbReference type="Pfam" id="PF02449"/>
    </source>
</evidence>
<keyword evidence="4 6" id="KW-0378">Hydrolase</keyword>
<dbReference type="InterPro" id="IPR003476">
    <property type="entry name" value="Glyco_hydro_42"/>
</dbReference>
<evidence type="ECO:0000313" key="10">
    <source>
        <dbReference type="EMBL" id="MFD1219809.1"/>
    </source>
</evidence>
<dbReference type="PANTHER" id="PTHR36447:SF1">
    <property type="entry name" value="BETA-GALACTOSIDASE GANA"/>
    <property type="match status" value="1"/>
</dbReference>
<evidence type="ECO:0000256" key="5">
    <source>
        <dbReference type="ARBA" id="ARBA00023295"/>
    </source>
</evidence>
<accession>A0ABW3UHM5</accession>
<dbReference type="Gene3D" id="2.60.40.1180">
    <property type="entry name" value="Golgi alpha-mannosidase II"/>
    <property type="match status" value="1"/>
</dbReference>
<dbReference type="GO" id="GO:0004565">
    <property type="term" value="F:beta-galactosidase activity"/>
    <property type="evidence" value="ECO:0007669"/>
    <property type="project" value="UniProtKB-EC"/>
</dbReference>
<evidence type="ECO:0000259" key="9">
    <source>
        <dbReference type="Pfam" id="PF08533"/>
    </source>
</evidence>
<dbReference type="RefSeq" id="WP_345594602.1">
    <property type="nucleotide sequence ID" value="NZ_BAABJG010000055.1"/>
</dbReference>
<name>A0ABW3UHM5_9BACL</name>
<dbReference type="SUPFAM" id="SSF52317">
    <property type="entry name" value="Class I glutamine amidotransferase-like"/>
    <property type="match status" value="1"/>
</dbReference>
<dbReference type="EMBL" id="JBHTLU010000012">
    <property type="protein sequence ID" value="MFD1219809.1"/>
    <property type="molecule type" value="Genomic_DNA"/>
</dbReference>
<proteinExistence type="inferred from homology"/>
<dbReference type="EC" id="3.2.1.23" evidence="3 6"/>
<evidence type="ECO:0000256" key="1">
    <source>
        <dbReference type="ARBA" id="ARBA00001412"/>
    </source>
</evidence>
<dbReference type="InterPro" id="IPR013738">
    <property type="entry name" value="Beta_galactosidase_Trimer"/>
</dbReference>
<dbReference type="Pfam" id="PF02449">
    <property type="entry name" value="Glyco_hydro_42"/>
    <property type="match status" value="1"/>
</dbReference>
<dbReference type="InterPro" id="IPR013739">
    <property type="entry name" value="Beta_galactosidase_C"/>
</dbReference>
<organism evidence="10 11">
    <name type="scientific">Paenibacillus vulneris</name>
    <dbReference type="NCBI Taxonomy" id="1133364"/>
    <lineage>
        <taxon>Bacteria</taxon>
        <taxon>Bacillati</taxon>
        <taxon>Bacillota</taxon>
        <taxon>Bacilli</taxon>
        <taxon>Bacillales</taxon>
        <taxon>Paenibacillaceae</taxon>
        <taxon>Paenibacillus</taxon>
    </lineage>
</organism>